<evidence type="ECO:0000313" key="4">
    <source>
        <dbReference type="Proteomes" id="UP000188243"/>
    </source>
</evidence>
<dbReference type="InterPro" id="IPR046348">
    <property type="entry name" value="SIS_dom_sf"/>
</dbReference>
<evidence type="ECO:0000313" key="3">
    <source>
        <dbReference type="EMBL" id="AQP98751.1"/>
    </source>
</evidence>
<dbReference type="Gene3D" id="3.40.50.10490">
    <property type="entry name" value="Glucose-6-phosphate isomerase like protein, domain 1"/>
    <property type="match status" value="2"/>
</dbReference>
<evidence type="ECO:0000259" key="2">
    <source>
        <dbReference type="PROSITE" id="PS51464"/>
    </source>
</evidence>
<proteinExistence type="predicted"/>
<keyword evidence="1" id="KW-0677">Repeat</keyword>
<organism evidence="3 4">
    <name type="scientific">Pseudoalteromonas aliena</name>
    <dbReference type="NCBI Taxonomy" id="247523"/>
    <lineage>
        <taxon>Bacteria</taxon>
        <taxon>Pseudomonadati</taxon>
        <taxon>Pseudomonadota</taxon>
        <taxon>Gammaproteobacteria</taxon>
        <taxon>Alteromonadales</taxon>
        <taxon>Pseudoalteromonadaceae</taxon>
        <taxon>Pseudoalteromonas</taxon>
    </lineage>
</organism>
<keyword evidence="3" id="KW-0032">Aminotransferase</keyword>
<keyword evidence="3" id="KW-0808">Transferase</keyword>
<dbReference type="SUPFAM" id="SSF53697">
    <property type="entry name" value="SIS domain"/>
    <property type="match status" value="1"/>
</dbReference>
<name>A0A1Q2GUE8_9GAMM</name>
<dbReference type="InterPro" id="IPR035466">
    <property type="entry name" value="GlmS/AgaS_SIS"/>
</dbReference>
<evidence type="ECO:0000256" key="1">
    <source>
        <dbReference type="ARBA" id="ARBA00022737"/>
    </source>
</evidence>
<dbReference type="GO" id="GO:0008483">
    <property type="term" value="F:transaminase activity"/>
    <property type="evidence" value="ECO:0007669"/>
    <property type="project" value="UniProtKB-KW"/>
</dbReference>
<dbReference type="Proteomes" id="UP000188243">
    <property type="component" value="Chromosome"/>
</dbReference>
<reference evidence="3 4" key="1">
    <citation type="submission" date="2017-02" db="EMBL/GenBank/DDBJ databases">
        <title>Complete genome sequence of the cold-active Pseudoalteromonas aliena strain EH1 isolated from Arctic seawater.</title>
        <authorList>
            <person name="Kim E."/>
            <person name="Heo E."/>
            <person name="Kim H."/>
            <person name="Kim D."/>
        </authorList>
    </citation>
    <scope>NUCLEOTIDE SEQUENCE [LARGE SCALE GENOMIC DNA]</scope>
    <source>
        <strain evidence="3 4">EH1</strain>
    </source>
</reference>
<dbReference type="CDD" id="cd05009">
    <property type="entry name" value="SIS_GlmS_GlmD_2"/>
    <property type="match status" value="1"/>
</dbReference>
<dbReference type="InterPro" id="IPR035490">
    <property type="entry name" value="GlmS/FrlB_SIS"/>
</dbReference>
<dbReference type="NCBIfam" id="NF046059">
    <property type="entry name" value="NagB_SO3506"/>
    <property type="match status" value="1"/>
</dbReference>
<dbReference type="PROSITE" id="PS51464">
    <property type="entry name" value="SIS"/>
    <property type="match status" value="2"/>
</dbReference>
<dbReference type="InterPro" id="IPR001347">
    <property type="entry name" value="SIS_dom"/>
</dbReference>
<dbReference type="KEGG" id="paln:B0W48_02400"/>
<dbReference type="PANTHER" id="PTHR10937:SF8">
    <property type="entry name" value="AMINOTRANSFERASE-RELATED"/>
    <property type="match status" value="1"/>
</dbReference>
<feature type="domain" description="SIS" evidence="2">
    <location>
        <begin position="31"/>
        <end position="179"/>
    </location>
</feature>
<dbReference type="Pfam" id="PF01380">
    <property type="entry name" value="SIS"/>
    <property type="match status" value="2"/>
</dbReference>
<accession>A0A1Q2GUE8</accession>
<feature type="domain" description="SIS" evidence="2">
    <location>
        <begin position="195"/>
        <end position="322"/>
    </location>
</feature>
<dbReference type="EMBL" id="CP019628">
    <property type="protein sequence ID" value="AQP98751.1"/>
    <property type="molecule type" value="Genomic_DNA"/>
</dbReference>
<dbReference type="STRING" id="247523.B0W48_02400"/>
<dbReference type="GO" id="GO:1901135">
    <property type="term" value="P:carbohydrate derivative metabolic process"/>
    <property type="evidence" value="ECO:0007669"/>
    <property type="project" value="InterPro"/>
</dbReference>
<dbReference type="AlphaFoldDB" id="A0A1Q2GUE8"/>
<protein>
    <submittedName>
        <fullName evidence="3">Glutamine--fructose-6-phosphate aminotransferase</fullName>
    </submittedName>
</protein>
<dbReference type="PANTHER" id="PTHR10937">
    <property type="entry name" value="GLUCOSAMINE--FRUCTOSE-6-PHOSPHATE AMINOTRANSFERASE, ISOMERIZING"/>
    <property type="match status" value="1"/>
</dbReference>
<dbReference type="RefSeq" id="WP_077535472.1">
    <property type="nucleotide sequence ID" value="NZ_CP019628.1"/>
</dbReference>
<dbReference type="GO" id="GO:0097367">
    <property type="term" value="F:carbohydrate derivative binding"/>
    <property type="evidence" value="ECO:0007669"/>
    <property type="project" value="InterPro"/>
</dbReference>
<dbReference type="CDD" id="cd05008">
    <property type="entry name" value="SIS_GlmS_GlmD_1"/>
    <property type="match status" value="1"/>
</dbReference>
<gene>
    <name evidence="3" type="ORF">B0W48_02400</name>
</gene>
<sequence length="332" mass="35855">MFQTLMEKEAAQTPNVIKNQLIANQPLVEKIGQKLRDIAPKMVMIIGRGSSDHAGVFGKYLIEIEAGIPVSSAAPSVASIYGKSIKLQDALVIVISQSGRSPDIIAQAKMAKKSGAYCIALVNDEESPLQDIVDDFVPLKAGDEISVAATKSYLATLSALVHIVANWTQNQSLINALNELPQALNTMIDSPAQLTPPAFAKVSNMVVLARGLGFSISKEMALKLKEVCAIHAEAFSSAEFLHGPVTLVEQGLVILNCAVDDETATSHQQQIDEVTQRGAEIINLNQNNIVIHPRLAPFLILQRFYLDVAKVALSRGFNPDEPKGLKKVTRTL</sequence>